<keyword evidence="4" id="KW-1185">Reference proteome</keyword>
<accession>A0ABM0PCG1</accession>
<evidence type="ECO:0000313" key="5">
    <source>
        <dbReference type="RefSeq" id="XP_008237600.2"/>
    </source>
</evidence>
<sequence>INYYGAKRTAEALIPLLQLSDSPRIVNVSSGLGMLNNIPSGWARGVFTDAENLTEERVDEVLIEFLKDFKEGSLESKGWPSSTPAYTVSKAALNAYTRILAKKYLNFRINSVCPGFVKSEINVNTGVLPVEEGGARIVKLALLPNDGPTGSFFVDNEVSDL</sequence>
<evidence type="ECO:0000256" key="2">
    <source>
        <dbReference type="ARBA" id="ARBA00022857"/>
    </source>
</evidence>
<keyword evidence="3" id="KW-0560">Oxidoreductase</keyword>
<organism evidence="4 5">
    <name type="scientific">Prunus mume</name>
    <name type="common">Japanese apricot</name>
    <name type="synonym">Armeniaca mume</name>
    <dbReference type="NCBI Taxonomy" id="102107"/>
    <lineage>
        <taxon>Eukaryota</taxon>
        <taxon>Viridiplantae</taxon>
        <taxon>Streptophyta</taxon>
        <taxon>Embryophyta</taxon>
        <taxon>Tracheophyta</taxon>
        <taxon>Spermatophyta</taxon>
        <taxon>Magnoliopsida</taxon>
        <taxon>eudicotyledons</taxon>
        <taxon>Gunneridae</taxon>
        <taxon>Pentapetalae</taxon>
        <taxon>rosids</taxon>
        <taxon>fabids</taxon>
        <taxon>Rosales</taxon>
        <taxon>Rosaceae</taxon>
        <taxon>Amygdaloideae</taxon>
        <taxon>Amygdaleae</taxon>
        <taxon>Prunus</taxon>
    </lineage>
</organism>
<dbReference type="InterPro" id="IPR036291">
    <property type="entry name" value="NAD(P)-bd_dom_sf"/>
</dbReference>
<reference evidence="4" key="1">
    <citation type="journal article" date="2012" name="Nat. Commun.">
        <title>The genome of Prunus mume.</title>
        <authorList>
            <person name="Zhang Q."/>
            <person name="Chen W."/>
            <person name="Sun L."/>
            <person name="Zhao F."/>
            <person name="Huang B."/>
            <person name="Yang W."/>
            <person name="Tao Y."/>
            <person name="Wang J."/>
            <person name="Yuan Z."/>
            <person name="Fan G."/>
            <person name="Xing Z."/>
            <person name="Han C."/>
            <person name="Pan H."/>
            <person name="Zhong X."/>
            <person name="Shi W."/>
            <person name="Liang X."/>
            <person name="Du D."/>
            <person name="Sun F."/>
            <person name="Xu Z."/>
            <person name="Hao R."/>
            <person name="Lv T."/>
            <person name="Lv Y."/>
            <person name="Zheng Z."/>
            <person name="Sun M."/>
            <person name="Luo L."/>
            <person name="Cai M."/>
            <person name="Gao Y."/>
            <person name="Wang J."/>
            <person name="Yin Y."/>
            <person name="Xu X."/>
            <person name="Cheng T."/>
            <person name="Wang J."/>
        </authorList>
    </citation>
    <scope>NUCLEOTIDE SEQUENCE [LARGE SCALE GENOMIC DNA]</scope>
</reference>
<dbReference type="SUPFAM" id="SSF51735">
    <property type="entry name" value="NAD(P)-binding Rossmann-fold domains"/>
    <property type="match status" value="1"/>
</dbReference>
<dbReference type="PANTHER" id="PTHR43490:SF98">
    <property type="entry name" value="OS02G0640600 PROTEIN"/>
    <property type="match status" value="1"/>
</dbReference>
<evidence type="ECO:0000313" key="4">
    <source>
        <dbReference type="Proteomes" id="UP000694861"/>
    </source>
</evidence>
<dbReference type="PANTHER" id="PTHR43490">
    <property type="entry name" value="(+)-NEOMENTHOL DEHYDROGENASE"/>
    <property type="match status" value="1"/>
</dbReference>
<name>A0ABM0PCG1_PRUMU</name>
<dbReference type="RefSeq" id="XP_008237600.2">
    <property type="nucleotide sequence ID" value="XM_008239378.2"/>
</dbReference>
<reference evidence="5" key="2">
    <citation type="submission" date="2025-08" db="UniProtKB">
        <authorList>
            <consortium name="RefSeq"/>
        </authorList>
    </citation>
    <scope>IDENTIFICATION</scope>
</reference>
<dbReference type="GeneID" id="103336335"/>
<dbReference type="Gene3D" id="3.40.50.720">
    <property type="entry name" value="NAD(P)-binding Rossmann-like Domain"/>
    <property type="match status" value="1"/>
</dbReference>
<protein>
    <submittedName>
        <fullName evidence="5">(+)-neomenthol dehydrogenase-like</fullName>
    </submittedName>
</protein>
<dbReference type="PROSITE" id="PS00061">
    <property type="entry name" value="ADH_SHORT"/>
    <property type="match status" value="1"/>
</dbReference>
<comment type="similarity">
    <text evidence="1">Belongs to the short-chain dehydrogenases/reductases (SDR) family.</text>
</comment>
<feature type="non-terminal residue" evidence="5">
    <location>
        <position position="1"/>
    </location>
</feature>
<evidence type="ECO:0000256" key="3">
    <source>
        <dbReference type="ARBA" id="ARBA00023002"/>
    </source>
</evidence>
<proteinExistence type="inferred from homology"/>
<evidence type="ECO:0000256" key="1">
    <source>
        <dbReference type="ARBA" id="ARBA00006484"/>
    </source>
</evidence>
<gene>
    <name evidence="5" type="primary">LOC103336335</name>
</gene>
<dbReference type="Pfam" id="PF13561">
    <property type="entry name" value="adh_short_C2"/>
    <property type="match status" value="1"/>
</dbReference>
<dbReference type="InterPro" id="IPR020904">
    <property type="entry name" value="Sc_DH/Rdtase_CS"/>
</dbReference>
<dbReference type="Proteomes" id="UP000694861">
    <property type="component" value="Linkage group LG6"/>
</dbReference>
<dbReference type="InterPro" id="IPR002347">
    <property type="entry name" value="SDR_fam"/>
</dbReference>
<keyword evidence="2" id="KW-0521">NADP</keyword>
<dbReference type="PRINTS" id="PR00081">
    <property type="entry name" value="GDHRDH"/>
</dbReference>